<evidence type="ECO:0000313" key="11">
    <source>
        <dbReference type="Proteomes" id="UP000830375"/>
    </source>
</evidence>
<comment type="caution">
    <text evidence="10">The sequence shown here is derived from an EMBL/GenBank/DDBJ whole genome shotgun (WGS) entry which is preliminary data.</text>
</comment>
<name>A0ABQ8LT43_LABRO</name>
<evidence type="ECO:0000256" key="6">
    <source>
        <dbReference type="ARBA" id="ARBA00040995"/>
    </source>
</evidence>
<keyword evidence="11" id="KW-1185">Reference proteome</keyword>
<keyword evidence="5" id="KW-0325">Glycoprotein</keyword>
<dbReference type="Gene3D" id="3.10.350.10">
    <property type="entry name" value="LysM domain"/>
    <property type="match status" value="1"/>
</dbReference>
<evidence type="ECO:0000313" key="10">
    <source>
        <dbReference type="EMBL" id="KAI2653595.1"/>
    </source>
</evidence>
<dbReference type="InterPro" id="IPR018392">
    <property type="entry name" value="LysM"/>
</dbReference>
<evidence type="ECO:0000256" key="3">
    <source>
        <dbReference type="ARBA" id="ARBA00022989"/>
    </source>
</evidence>
<dbReference type="Proteomes" id="UP000830375">
    <property type="component" value="Unassembled WGS sequence"/>
</dbReference>
<accession>A0ABQ8LT43</accession>
<feature type="compositionally biased region" description="Basic and acidic residues" evidence="7">
    <location>
        <begin position="49"/>
        <end position="61"/>
    </location>
</feature>
<dbReference type="PANTHER" id="PTHR20932:SF7">
    <property type="entry name" value="AND PUTATIVE PEPTIDOGLYCAN-BINDING DOMAIN-CONTAINING PROTEIN 4-RELATED"/>
    <property type="match status" value="1"/>
</dbReference>
<keyword evidence="2 8" id="KW-0812">Transmembrane</keyword>
<gene>
    <name evidence="10" type="ORF">H4Q32_013891</name>
</gene>
<organism evidence="10 11">
    <name type="scientific">Labeo rohita</name>
    <name type="common">Indian major carp</name>
    <name type="synonym">Cyprinus rohita</name>
    <dbReference type="NCBI Taxonomy" id="84645"/>
    <lineage>
        <taxon>Eukaryota</taxon>
        <taxon>Metazoa</taxon>
        <taxon>Chordata</taxon>
        <taxon>Craniata</taxon>
        <taxon>Vertebrata</taxon>
        <taxon>Euteleostomi</taxon>
        <taxon>Actinopterygii</taxon>
        <taxon>Neopterygii</taxon>
        <taxon>Teleostei</taxon>
        <taxon>Ostariophysi</taxon>
        <taxon>Cypriniformes</taxon>
        <taxon>Cyprinidae</taxon>
        <taxon>Labeoninae</taxon>
        <taxon>Labeonini</taxon>
        <taxon>Labeo</taxon>
    </lineage>
</organism>
<dbReference type="PROSITE" id="PS51782">
    <property type="entry name" value="LYSM"/>
    <property type="match status" value="1"/>
</dbReference>
<evidence type="ECO:0000256" key="1">
    <source>
        <dbReference type="ARBA" id="ARBA00004167"/>
    </source>
</evidence>
<keyword evidence="3 8" id="KW-1133">Transmembrane helix</keyword>
<dbReference type="PANTHER" id="PTHR20932">
    <property type="entry name" value="LYSM AND PUTATIVE PEPTIDOGLYCAN-BINDING DOMAIN-CONTAINING PROTEIN"/>
    <property type="match status" value="1"/>
</dbReference>
<keyword evidence="4 8" id="KW-0472">Membrane</keyword>
<dbReference type="EMBL" id="JACTAM010000018">
    <property type="protein sequence ID" value="KAI2653595.1"/>
    <property type="molecule type" value="Genomic_DNA"/>
</dbReference>
<feature type="compositionally biased region" description="Acidic residues" evidence="7">
    <location>
        <begin position="35"/>
        <end position="45"/>
    </location>
</feature>
<feature type="region of interest" description="Disordered" evidence="7">
    <location>
        <begin position="127"/>
        <end position="151"/>
    </location>
</feature>
<evidence type="ECO:0000259" key="9">
    <source>
        <dbReference type="PROSITE" id="PS51782"/>
    </source>
</evidence>
<feature type="compositionally biased region" description="Polar residues" evidence="7">
    <location>
        <begin position="140"/>
        <end position="151"/>
    </location>
</feature>
<evidence type="ECO:0000256" key="2">
    <source>
        <dbReference type="ARBA" id="ARBA00022692"/>
    </source>
</evidence>
<protein>
    <recommendedName>
        <fullName evidence="6">LysM and putative peptidoglycan-binding domain-containing protein 4</fullName>
    </recommendedName>
</protein>
<sequence>MRRGDPLPRAFQAPVDVHASADGQVYMFRHRQEEPEVSSEDEELNVMELRPRSRESSSRERERLGETLLLERDISHEDNLNKLALQYGCKVADIKRVNNLFQEQDMYALKSIKIPVMKHGLLTEANSELRNPQQRPPNDVESSNSAEANVSGRPQVQEYTNYLKEVDSDIERLIQSTDPTEEVFSGGSRASKRWGWRSQRLRSYGADWGIQWWNAVIAMLLIGIVLPIFYVVYFKTQDNVELHDHMRRQEKPTEGQTSLRHSTDLDFMVVWPNSILSSVKTDENQYGICKKAHKEPSDCEKQYSLV</sequence>
<dbReference type="InterPro" id="IPR036779">
    <property type="entry name" value="LysM_dom_sf"/>
</dbReference>
<proteinExistence type="predicted"/>
<evidence type="ECO:0000256" key="4">
    <source>
        <dbReference type="ARBA" id="ARBA00023136"/>
    </source>
</evidence>
<feature type="transmembrane region" description="Helical" evidence="8">
    <location>
        <begin position="212"/>
        <end position="233"/>
    </location>
</feature>
<evidence type="ECO:0000256" key="5">
    <source>
        <dbReference type="ARBA" id="ARBA00023180"/>
    </source>
</evidence>
<dbReference type="InterPro" id="IPR045030">
    <property type="entry name" value="LYSM1-4"/>
</dbReference>
<feature type="region of interest" description="Disordered" evidence="7">
    <location>
        <begin position="32"/>
        <end position="61"/>
    </location>
</feature>
<comment type="subcellular location">
    <subcellularLocation>
        <location evidence="1">Membrane</location>
        <topology evidence="1">Single-pass membrane protein</topology>
    </subcellularLocation>
</comment>
<feature type="domain" description="LysM" evidence="9">
    <location>
        <begin position="70"/>
        <end position="114"/>
    </location>
</feature>
<reference evidence="10 11" key="1">
    <citation type="submission" date="2022-01" db="EMBL/GenBank/DDBJ databases">
        <title>A high-quality chromosome-level genome assembly of rohu carp, Labeo rohita.</title>
        <authorList>
            <person name="Arick M.A. II"/>
            <person name="Hsu C.-Y."/>
            <person name="Magbanua Z."/>
            <person name="Pechanova O."/>
            <person name="Grover C."/>
            <person name="Miller E."/>
            <person name="Thrash A."/>
            <person name="Ezzel L."/>
            <person name="Alam S."/>
            <person name="Benzie J."/>
            <person name="Hamilton M."/>
            <person name="Karsi A."/>
            <person name="Lawrence M.L."/>
            <person name="Peterson D.G."/>
        </authorList>
    </citation>
    <scope>NUCLEOTIDE SEQUENCE [LARGE SCALE GENOMIC DNA]</scope>
    <source>
        <strain evidence="11">BAU-BD-2019</strain>
        <tissue evidence="10">Blood</tissue>
    </source>
</reference>
<evidence type="ECO:0000256" key="8">
    <source>
        <dbReference type="SAM" id="Phobius"/>
    </source>
</evidence>
<evidence type="ECO:0000256" key="7">
    <source>
        <dbReference type="SAM" id="MobiDB-lite"/>
    </source>
</evidence>